<dbReference type="Proteomes" id="UP000676336">
    <property type="component" value="Unassembled WGS sequence"/>
</dbReference>
<keyword evidence="7" id="KW-0966">Cell projection</keyword>
<evidence type="ECO:0000256" key="7">
    <source>
        <dbReference type="ARBA" id="ARBA00023273"/>
    </source>
</evidence>
<comment type="caution">
    <text evidence="9">The sequence shown here is derived from an EMBL/GenBank/DDBJ whole genome shotgun (WGS) entry which is preliminary data.</text>
</comment>
<sequence length="61" mass="6978">RLESIVDDMEILQSREHTDSYATYLTDAGKHDHEPVYSEELGLAIEKLPQGYTLASLWDIL</sequence>
<accession>A0A8S3BL69</accession>
<evidence type="ECO:0000256" key="4">
    <source>
        <dbReference type="ARBA" id="ARBA00022490"/>
    </source>
</evidence>
<keyword evidence="4" id="KW-0963">Cytoplasm</keyword>
<evidence type="ECO:0000256" key="3">
    <source>
        <dbReference type="ARBA" id="ARBA00005822"/>
    </source>
</evidence>
<reference evidence="9" key="1">
    <citation type="submission" date="2021-02" db="EMBL/GenBank/DDBJ databases">
        <authorList>
            <person name="Nowell W R."/>
        </authorList>
    </citation>
    <scope>NUCLEOTIDE SEQUENCE</scope>
</reference>
<evidence type="ECO:0000313" key="9">
    <source>
        <dbReference type="EMBL" id="CAF4814483.1"/>
    </source>
</evidence>
<dbReference type="GO" id="GO:0060271">
    <property type="term" value="P:cilium assembly"/>
    <property type="evidence" value="ECO:0007669"/>
    <property type="project" value="TreeGrafter"/>
</dbReference>
<dbReference type="PANTHER" id="PTHR21351">
    <property type="entry name" value="BARDET-BIEDL SYNDROME PROTEIN 5"/>
    <property type="match status" value="1"/>
</dbReference>
<feature type="domain" description="BBSome complex member BBS5 PH" evidence="8">
    <location>
        <begin position="7"/>
        <end position="60"/>
    </location>
</feature>
<dbReference type="InterPro" id="IPR006606">
    <property type="entry name" value="BBL5"/>
</dbReference>
<evidence type="ECO:0000256" key="5">
    <source>
        <dbReference type="ARBA" id="ARBA00023069"/>
    </source>
</evidence>
<keyword evidence="6" id="KW-0206">Cytoskeleton</keyword>
<dbReference type="AlphaFoldDB" id="A0A8S3BL69"/>
<evidence type="ECO:0000259" key="8">
    <source>
        <dbReference type="Pfam" id="PF07289"/>
    </source>
</evidence>
<feature type="non-terminal residue" evidence="9">
    <location>
        <position position="61"/>
    </location>
</feature>
<name>A0A8S3BL69_9BILA</name>
<evidence type="ECO:0000256" key="2">
    <source>
        <dbReference type="ARBA" id="ARBA00004245"/>
    </source>
</evidence>
<dbReference type="GO" id="GO:0034464">
    <property type="term" value="C:BBSome"/>
    <property type="evidence" value="ECO:0007669"/>
    <property type="project" value="InterPro"/>
</dbReference>
<evidence type="ECO:0000256" key="1">
    <source>
        <dbReference type="ARBA" id="ARBA00004138"/>
    </source>
</evidence>
<feature type="non-terminal residue" evidence="9">
    <location>
        <position position="1"/>
    </location>
</feature>
<comment type="subcellular location">
    <subcellularLocation>
        <location evidence="1">Cell projection</location>
        <location evidence="1">Cilium</location>
    </subcellularLocation>
    <subcellularLocation>
        <location evidence="2">Cytoplasm</location>
        <location evidence="2">Cytoskeleton</location>
    </subcellularLocation>
</comment>
<comment type="similarity">
    <text evidence="3">Belongs to the BBS5 family.</text>
</comment>
<dbReference type="Pfam" id="PF07289">
    <property type="entry name" value="BBL5"/>
    <property type="match status" value="1"/>
</dbReference>
<evidence type="ECO:0000256" key="6">
    <source>
        <dbReference type="ARBA" id="ARBA00023212"/>
    </source>
</evidence>
<dbReference type="EMBL" id="CAJOBI010151934">
    <property type="protein sequence ID" value="CAF4814483.1"/>
    <property type="molecule type" value="Genomic_DNA"/>
</dbReference>
<dbReference type="InterPro" id="IPR014003">
    <property type="entry name" value="BBS5_PH"/>
</dbReference>
<proteinExistence type="inferred from homology"/>
<keyword evidence="5" id="KW-0969">Cilium</keyword>
<gene>
    <name evidence="9" type="ORF">SMN809_LOCUS47743</name>
</gene>
<organism evidence="9 10">
    <name type="scientific">Rotaria magnacalcarata</name>
    <dbReference type="NCBI Taxonomy" id="392030"/>
    <lineage>
        <taxon>Eukaryota</taxon>
        <taxon>Metazoa</taxon>
        <taxon>Spiralia</taxon>
        <taxon>Gnathifera</taxon>
        <taxon>Rotifera</taxon>
        <taxon>Eurotatoria</taxon>
        <taxon>Bdelloidea</taxon>
        <taxon>Philodinida</taxon>
        <taxon>Philodinidae</taxon>
        <taxon>Rotaria</taxon>
    </lineage>
</organism>
<protein>
    <recommendedName>
        <fullName evidence="8">BBSome complex member BBS5 PH domain-containing protein</fullName>
    </recommendedName>
</protein>
<dbReference type="GO" id="GO:0032266">
    <property type="term" value="F:phosphatidylinositol-3-phosphate binding"/>
    <property type="evidence" value="ECO:0007669"/>
    <property type="project" value="TreeGrafter"/>
</dbReference>
<evidence type="ECO:0000313" key="10">
    <source>
        <dbReference type="Proteomes" id="UP000676336"/>
    </source>
</evidence>
<dbReference type="GO" id="GO:0036064">
    <property type="term" value="C:ciliary basal body"/>
    <property type="evidence" value="ECO:0007669"/>
    <property type="project" value="TreeGrafter"/>
</dbReference>
<dbReference type="PANTHER" id="PTHR21351:SF0">
    <property type="entry name" value="BARDET-BIEDL SYNDROME 5 PROTEIN"/>
    <property type="match status" value="1"/>
</dbReference>